<sequence length="454" mass="51987">MPKTQIACPRCHKPIQAEVEQLFDVTADPAAKQRLLSGQVNMAQCPYCGFSGRLATPIVYHDADKELLLTYFPPELNLSVHEQERLIGPLINQVVNRLPPEKRKAYLLRPQTHFTFESLIETILAKDGITREMLQAQQARLHLLERLLQASSDDVRREIIRQEKHLVDEDFFAIFSRLLQNAAAAGQENLVRALAGIESILLAETEFGQKLQRTVEEFEAASQDLQRLGSRITREKLLELFLQAPNDERIQALVSLARPGLDYIFFQLLTNRIESTRDANQKKRLEMLRDRILEYINELDRQVEARLKEAQQLLEELLAQEDVAEATRRNLDRFTQEAIQVLNEFLRQASEKNDYTRLGKLQKIVEVLQEASAPPPEVAFLERLLEAPDQTLKSLLEQNQAMITDEFLQTLSALMLQVEEQAAQNPQAKAMAEKLARIHSLALGISMRRQMQAQ</sequence>
<reference evidence="3" key="1">
    <citation type="journal article" date="2005" name="Environ. Microbiol.">
        <title>Genetic and functional properties of uncultivated thermophilic crenarchaeotes from a subsurface gold mine as revealed by analysis of genome fragments.</title>
        <authorList>
            <person name="Nunoura T."/>
            <person name="Hirayama H."/>
            <person name="Takami H."/>
            <person name="Oida H."/>
            <person name="Nishi S."/>
            <person name="Shimamura S."/>
            <person name="Suzuki Y."/>
            <person name="Inagaki F."/>
            <person name="Takai K."/>
            <person name="Nealson K.H."/>
            <person name="Horikoshi K."/>
        </authorList>
    </citation>
    <scope>NUCLEOTIDE SEQUENCE</scope>
</reference>
<dbReference type="AlphaFoldDB" id="H5S9A8"/>
<protein>
    <submittedName>
        <fullName evidence="3">Hypothetical conserved protein</fullName>
    </submittedName>
</protein>
<organism evidence="3">
    <name type="scientific">uncultured Chloroflexota bacterium</name>
    <dbReference type="NCBI Taxonomy" id="166587"/>
    <lineage>
        <taxon>Bacteria</taxon>
        <taxon>Bacillati</taxon>
        <taxon>Chloroflexota</taxon>
        <taxon>environmental samples</taxon>
    </lineage>
</organism>
<gene>
    <name evidence="3" type="ORF">HGMM_F03B08C22</name>
</gene>
<feature type="coiled-coil region" evidence="1">
    <location>
        <begin position="285"/>
        <end position="344"/>
    </location>
</feature>
<evidence type="ECO:0000256" key="1">
    <source>
        <dbReference type="SAM" id="Coils"/>
    </source>
</evidence>
<accession>H5S9A8</accession>
<dbReference type="InterPro" id="IPR025682">
    <property type="entry name" value="CpXC_dom"/>
</dbReference>
<keyword evidence="1" id="KW-0175">Coiled coil</keyword>
<reference evidence="3" key="2">
    <citation type="journal article" date="2012" name="PLoS ONE">
        <title>A Deeply Branching Thermophilic Bacterium with an Ancient Acetyl-CoA Pathway Dominates a Subsurface Ecosystem.</title>
        <authorList>
            <person name="Takami H."/>
            <person name="Noguchi H."/>
            <person name="Takaki Y."/>
            <person name="Uchiyama I."/>
            <person name="Toyoda A."/>
            <person name="Nishi S."/>
            <person name="Chee G.-J."/>
            <person name="Arai W."/>
            <person name="Nunoura T."/>
            <person name="Itoh T."/>
            <person name="Hattori M."/>
            <person name="Takai K."/>
        </authorList>
    </citation>
    <scope>NUCLEOTIDE SEQUENCE</scope>
</reference>
<dbReference type="EMBL" id="AP011638">
    <property type="protein sequence ID" value="BAL52744.1"/>
    <property type="molecule type" value="Genomic_DNA"/>
</dbReference>
<feature type="domain" description="CpXC" evidence="2">
    <location>
        <begin position="6"/>
        <end position="134"/>
    </location>
</feature>
<dbReference type="Pfam" id="PF14353">
    <property type="entry name" value="CpXC"/>
    <property type="match status" value="1"/>
</dbReference>
<proteinExistence type="predicted"/>
<name>H5S9A8_9CHLR</name>
<evidence type="ECO:0000259" key="2">
    <source>
        <dbReference type="Pfam" id="PF14353"/>
    </source>
</evidence>
<evidence type="ECO:0000313" key="3">
    <source>
        <dbReference type="EMBL" id="BAL52744.1"/>
    </source>
</evidence>